<evidence type="ECO:0000313" key="7">
    <source>
        <dbReference type="EMBL" id="KAK7747375.1"/>
    </source>
</evidence>
<dbReference type="Proteomes" id="UP001320245">
    <property type="component" value="Unassembled WGS sequence"/>
</dbReference>
<protein>
    <submittedName>
        <fullName evidence="7">Uncharacterized protein</fullName>
    </submittedName>
</protein>
<dbReference type="EMBL" id="JAJSPL020000004">
    <property type="protein sequence ID" value="KAK7747375.1"/>
    <property type="molecule type" value="Genomic_DNA"/>
</dbReference>
<sequence length="342" mass="38365">MPPPSTIDWFIRFGTDAAGLDRLLRMVQAFLMLITSLPLLQTGLIDLIALGNGHIWDEPRVVDIGALGALRGQVSFARRLFRMFRFLESFQAANKLYATFYSQPPGPSQPPSAAQVPSGTPDPAQAKEDKDASSAPEPARADPDARQQRRRRQQPPAEAWLDILGRTFNGMYLLLETLTLLDSLQQPGLSPWGPTWYRTLHVEGQRFWFLALALGVASGLTKIIKLFAYAPVPPTGEGYGYGTGGGERDESLMADWERERERLRRIVWRRREQRKLWRANIRGRLRGLVRRCVADFLDLAIPGSVLGWVRVAPGTLGALMVVTTYLTGIEIWERCGRDVSRV</sequence>
<feature type="transmembrane region" description="Helical" evidence="6">
    <location>
        <begin position="29"/>
        <end position="50"/>
    </location>
</feature>
<keyword evidence="6" id="KW-1133">Transmembrane helix</keyword>
<organism evidence="7 8">
    <name type="scientific">Cytospora paraplurivora</name>
    <dbReference type="NCBI Taxonomy" id="2898453"/>
    <lineage>
        <taxon>Eukaryota</taxon>
        <taxon>Fungi</taxon>
        <taxon>Dikarya</taxon>
        <taxon>Ascomycota</taxon>
        <taxon>Pezizomycotina</taxon>
        <taxon>Sordariomycetes</taxon>
        <taxon>Sordariomycetidae</taxon>
        <taxon>Diaporthales</taxon>
        <taxon>Cytosporaceae</taxon>
        <taxon>Cytospora</taxon>
    </lineage>
</organism>
<evidence type="ECO:0000256" key="6">
    <source>
        <dbReference type="SAM" id="Phobius"/>
    </source>
</evidence>
<reference evidence="7 8" key="1">
    <citation type="journal article" date="2023" name="PLoS ONE">
        <title>Cytospora paraplurivora sp. nov. isolated from orchards with fruit tree decline syndrome in Ontario, Canada.</title>
        <authorList>
            <person name="Ilyukhin E."/>
            <person name="Nguyen H.D.T."/>
            <person name="Castle A.J."/>
            <person name="Ellouze W."/>
        </authorList>
    </citation>
    <scope>NUCLEOTIDE SEQUENCE [LARGE SCALE GENOMIC DNA]</scope>
    <source>
        <strain evidence="7 8">FDS-564</strain>
    </source>
</reference>
<keyword evidence="3" id="KW-0576">Peroxisome</keyword>
<keyword evidence="8" id="KW-1185">Reference proteome</keyword>
<keyword evidence="1" id="KW-0962">Peroxisome biogenesis</keyword>
<evidence type="ECO:0000313" key="8">
    <source>
        <dbReference type="Proteomes" id="UP001320245"/>
    </source>
</evidence>
<comment type="subcellular location">
    <subcellularLocation>
        <location evidence="4">Peroxisome membrane</location>
    </subcellularLocation>
</comment>
<accession>A0AAN9UG57</accession>
<keyword evidence="2 6" id="KW-0472">Membrane</keyword>
<name>A0AAN9UG57_9PEZI</name>
<dbReference type="InterPro" id="IPR008733">
    <property type="entry name" value="PEX11"/>
</dbReference>
<dbReference type="AlphaFoldDB" id="A0AAN9UG57"/>
<gene>
    <name evidence="7" type="ORF">SLS53_001629</name>
</gene>
<dbReference type="GO" id="GO:0016559">
    <property type="term" value="P:peroxisome fission"/>
    <property type="evidence" value="ECO:0007669"/>
    <property type="project" value="InterPro"/>
</dbReference>
<dbReference type="PANTHER" id="PTHR12652">
    <property type="entry name" value="PEROXISOMAL BIOGENESIS FACTOR 11"/>
    <property type="match status" value="1"/>
</dbReference>
<evidence type="ECO:0000256" key="4">
    <source>
        <dbReference type="ARBA" id="ARBA00046271"/>
    </source>
</evidence>
<feature type="transmembrane region" description="Helical" evidence="6">
    <location>
        <begin position="207"/>
        <end position="230"/>
    </location>
</feature>
<comment type="caution">
    <text evidence="7">The sequence shown here is derived from an EMBL/GenBank/DDBJ whole genome shotgun (WGS) entry which is preliminary data.</text>
</comment>
<dbReference type="PANTHER" id="PTHR12652:SF23">
    <property type="entry name" value="MICROBODY (PEROXISOME) PROLIFERATION PROTEIN PEROXIN 11B (EUROFUNG)"/>
    <property type="match status" value="1"/>
</dbReference>
<dbReference type="Pfam" id="PF05648">
    <property type="entry name" value="PEX11"/>
    <property type="match status" value="1"/>
</dbReference>
<proteinExistence type="predicted"/>
<keyword evidence="6" id="KW-0812">Transmembrane</keyword>
<feature type="region of interest" description="Disordered" evidence="5">
    <location>
        <begin position="101"/>
        <end position="156"/>
    </location>
</feature>
<feature type="transmembrane region" description="Helical" evidence="6">
    <location>
        <begin position="311"/>
        <end position="332"/>
    </location>
</feature>
<evidence type="ECO:0000256" key="3">
    <source>
        <dbReference type="ARBA" id="ARBA00023140"/>
    </source>
</evidence>
<evidence type="ECO:0000256" key="5">
    <source>
        <dbReference type="SAM" id="MobiDB-lite"/>
    </source>
</evidence>
<dbReference type="GO" id="GO:0005778">
    <property type="term" value="C:peroxisomal membrane"/>
    <property type="evidence" value="ECO:0007669"/>
    <property type="project" value="UniProtKB-SubCell"/>
</dbReference>
<evidence type="ECO:0000256" key="1">
    <source>
        <dbReference type="ARBA" id="ARBA00022593"/>
    </source>
</evidence>
<evidence type="ECO:0000256" key="2">
    <source>
        <dbReference type="ARBA" id="ARBA00023136"/>
    </source>
</evidence>